<evidence type="ECO:0000259" key="6">
    <source>
        <dbReference type="PROSITE" id="PS51294"/>
    </source>
</evidence>
<keyword evidence="2" id="KW-0677">Repeat</keyword>
<evidence type="ECO:0000313" key="7">
    <source>
        <dbReference type="EMBL" id="KAK4756639.1"/>
    </source>
</evidence>
<gene>
    <name evidence="7" type="ORF">SAY87_006766</name>
</gene>
<dbReference type="PROSITE" id="PS51294">
    <property type="entry name" value="HTH_MYB"/>
    <property type="match status" value="2"/>
</dbReference>
<dbReference type="InterPro" id="IPR017930">
    <property type="entry name" value="Myb_dom"/>
</dbReference>
<dbReference type="InterPro" id="IPR015495">
    <property type="entry name" value="Myb_TF_plants"/>
</dbReference>
<dbReference type="Pfam" id="PF00249">
    <property type="entry name" value="Myb_DNA-binding"/>
    <property type="match status" value="2"/>
</dbReference>
<dbReference type="SUPFAM" id="SSF46689">
    <property type="entry name" value="Homeodomain-like"/>
    <property type="match status" value="1"/>
</dbReference>
<evidence type="ECO:0000259" key="5">
    <source>
        <dbReference type="PROSITE" id="PS50090"/>
    </source>
</evidence>
<dbReference type="CDD" id="cd00167">
    <property type="entry name" value="SANT"/>
    <property type="match status" value="2"/>
</dbReference>
<evidence type="ECO:0000313" key="8">
    <source>
        <dbReference type="Proteomes" id="UP001345219"/>
    </source>
</evidence>
<dbReference type="AlphaFoldDB" id="A0AAN7JZX5"/>
<organism evidence="7 8">
    <name type="scientific">Trapa incisa</name>
    <dbReference type="NCBI Taxonomy" id="236973"/>
    <lineage>
        <taxon>Eukaryota</taxon>
        <taxon>Viridiplantae</taxon>
        <taxon>Streptophyta</taxon>
        <taxon>Embryophyta</taxon>
        <taxon>Tracheophyta</taxon>
        <taxon>Spermatophyta</taxon>
        <taxon>Magnoliopsida</taxon>
        <taxon>eudicotyledons</taxon>
        <taxon>Gunneridae</taxon>
        <taxon>Pentapetalae</taxon>
        <taxon>rosids</taxon>
        <taxon>malvids</taxon>
        <taxon>Myrtales</taxon>
        <taxon>Lythraceae</taxon>
        <taxon>Trapa</taxon>
    </lineage>
</organism>
<evidence type="ECO:0000256" key="2">
    <source>
        <dbReference type="ARBA" id="ARBA00022737"/>
    </source>
</evidence>
<evidence type="ECO:0000256" key="3">
    <source>
        <dbReference type="ARBA" id="ARBA00023125"/>
    </source>
</evidence>
<feature type="domain" description="Myb-like" evidence="5">
    <location>
        <begin position="86"/>
        <end position="173"/>
    </location>
</feature>
<protein>
    <submittedName>
        <fullName evidence="7">Uncharacterized protein</fullName>
    </submittedName>
</protein>
<reference evidence="7 8" key="1">
    <citation type="journal article" date="2023" name="Hortic Res">
        <title>Pangenome of water caltrop reveals structural variations and asymmetric subgenome divergence after allopolyploidization.</title>
        <authorList>
            <person name="Zhang X."/>
            <person name="Chen Y."/>
            <person name="Wang L."/>
            <person name="Yuan Y."/>
            <person name="Fang M."/>
            <person name="Shi L."/>
            <person name="Lu R."/>
            <person name="Comes H.P."/>
            <person name="Ma Y."/>
            <person name="Chen Y."/>
            <person name="Huang G."/>
            <person name="Zhou Y."/>
            <person name="Zheng Z."/>
            <person name="Qiu Y."/>
        </authorList>
    </citation>
    <scope>NUCLEOTIDE SEQUENCE [LARGE SCALE GENOMIC DNA]</scope>
    <source>
        <tissue evidence="7">Roots</tissue>
    </source>
</reference>
<keyword evidence="3" id="KW-0238">DNA-binding</keyword>
<feature type="domain" description="HTH myb-type" evidence="6">
    <location>
        <begin position="145"/>
        <end position="177"/>
    </location>
</feature>
<feature type="domain" description="HTH myb-type" evidence="6">
    <location>
        <begin position="36"/>
        <end position="89"/>
    </location>
</feature>
<sequence length="381" mass="43190">MYPIGYLTKLLDQLHIRLNERMGRGPCCFGCEMGQVNKGPWREEEDRVLIDYIQAHGVGRWISLPKKAGLNRCSKSCRLRWLNYLRPDVKRGNISPDEDDLIVRLHRLLGNRLTSHHASSSRTAFRPISAYNILHFSIVIPFYVHHGCRWSLIAGRLPGRTDNEIKNHWHTTLRKKAQKDRSTKLNIFKVRRYPDNPKNHINTKQQGDDITGIPLNPVQSSPCLEKEASGSLTAFWLSLLKCTEGNTNAQVPVRYEHDRSGIENGLARPCPLFDGDTTMTSKNMEDERENVAKDPAMTFDFEDDIFLSNLLNSEILVDDSPSSLPLFADRINSEVSVGSNPPSVPSSDWPTCDLDGFWTNNWVPSLEPSPPQWTAAEDGCL</sequence>
<dbReference type="Gene3D" id="1.10.10.60">
    <property type="entry name" value="Homeodomain-like"/>
    <property type="match status" value="2"/>
</dbReference>
<proteinExistence type="predicted"/>
<dbReference type="PROSITE" id="PS50090">
    <property type="entry name" value="MYB_LIKE"/>
    <property type="match status" value="2"/>
</dbReference>
<dbReference type="SMART" id="SM00717">
    <property type="entry name" value="SANT"/>
    <property type="match status" value="2"/>
</dbReference>
<comment type="caution">
    <text evidence="7">The sequence shown here is derived from an EMBL/GenBank/DDBJ whole genome shotgun (WGS) entry which is preliminary data.</text>
</comment>
<dbReference type="PANTHER" id="PTHR47999:SF96">
    <property type="entry name" value="TRANSCRIPTION REPRESSOR MYB6-LIKE"/>
    <property type="match status" value="1"/>
</dbReference>
<keyword evidence="8" id="KW-1185">Reference proteome</keyword>
<dbReference type="GO" id="GO:0005634">
    <property type="term" value="C:nucleus"/>
    <property type="evidence" value="ECO:0007669"/>
    <property type="project" value="UniProtKB-SubCell"/>
</dbReference>
<evidence type="ECO:0000256" key="1">
    <source>
        <dbReference type="ARBA" id="ARBA00004123"/>
    </source>
</evidence>
<dbReference type="FunFam" id="1.10.10.60:FF:000001">
    <property type="entry name" value="MYB-related transcription factor"/>
    <property type="match status" value="1"/>
</dbReference>
<name>A0AAN7JZX5_9MYRT</name>
<dbReference type="Proteomes" id="UP001345219">
    <property type="component" value="Chromosome 6"/>
</dbReference>
<feature type="domain" description="Myb-like" evidence="5">
    <location>
        <begin position="33"/>
        <end position="85"/>
    </location>
</feature>
<comment type="subcellular location">
    <subcellularLocation>
        <location evidence="1">Nucleus</location>
    </subcellularLocation>
</comment>
<dbReference type="InterPro" id="IPR001005">
    <property type="entry name" value="SANT/Myb"/>
</dbReference>
<keyword evidence="4" id="KW-0539">Nucleus</keyword>
<dbReference type="GO" id="GO:0003677">
    <property type="term" value="F:DNA binding"/>
    <property type="evidence" value="ECO:0007669"/>
    <property type="project" value="UniProtKB-KW"/>
</dbReference>
<dbReference type="PANTHER" id="PTHR47999">
    <property type="entry name" value="TRANSCRIPTION FACTOR MYB8-RELATED-RELATED"/>
    <property type="match status" value="1"/>
</dbReference>
<dbReference type="InterPro" id="IPR009057">
    <property type="entry name" value="Homeodomain-like_sf"/>
</dbReference>
<accession>A0AAN7JZX5</accession>
<evidence type="ECO:0000256" key="4">
    <source>
        <dbReference type="ARBA" id="ARBA00023242"/>
    </source>
</evidence>
<dbReference type="EMBL" id="JAXIOK010000013">
    <property type="protein sequence ID" value="KAK4756639.1"/>
    <property type="molecule type" value="Genomic_DNA"/>
</dbReference>